<proteinExistence type="predicted"/>
<keyword evidence="2" id="KW-1185">Reference proteome</keyword>
<accession>A0A9P5TLQ8</accession>
<evidence type="ECO:0000313" key="1">
    <source>
        <dbReference type="EMBL" id="KAF8892342.1"/>
    </source>
</evidence>
<dbReference type="EMBL" id="JADNYJ010000069">
    <property type="protein sequence ID" value="KAF8892342.1"/>
    <property type="molecule type" value="Genomic_DNA"/>
</dbReference>
<name>A0A9P5TLQ8_GYMJU</name>
<organism evidence="1 2">
    <name type="scientific">Gymnopilus junonius</name>
    <name type="common">Spectacular rustgill mushroom</name>
    <name type="synonym">Gymnopilus spectabilis subsp. junonius</name>
    <dbReference type="NCBI Taxonomy" id="109634"/>
    <lineage>
        <taxon>Eukaryota</taxon>
        <taxon>Fungi</taxon>
        <taxon>Dikarya</taxon>
        <taxon>Basidiomycota</taxon>
        <taxon>Agaricomycotina</taxon>
        <taxon>Agaricomycetes</taxon>
        <taxon>Agaricomycetidae</taxon>
        <taxon>Agaricales</taxon>
        <taxon>Agaricineae</taxon>
        <taxon>Hymenogastraceae</taxon>
        <taxon>Gymnopilus</taxon>
    </lineage>
</organism>
<reference evidence="1" key="1">
    <citation type="submission" date="2020-11" db="EMBL/GenBank/DDBJ databases">
        <authorList>
            <consortium name="DOE Joint Genome Institute"/>
            <person name="Ahrendt S."/>
            <person name="Riley R."/>
            <person name="Andreopoulos W."/>
            <person name="LaButti K."/>
            <person name="Pangilinan J."/>
            <person name="Ruiz-duenas F.J."/>
            <person name="Barrasa J.M."/>
            <person name="Sanchez-Garcia M."/>
            <person name="Camarero S."/>
            <person name="Miyauchi S."/>
            <person name="Serrano A."/>
            <person name="Linde D."/>
            <person name="Babiker R."/>
            <person name="Drula E."/>
            <person name="Ayuso-Fernandez I."/>
            <person name="Pacheco R."/>
            <person name="Padilla G."/>
            <person name="Ferreira P."/>
            <person name="Barriuso J."/>
            <person name="Kellner H."/>
            <person name="Castanera R."/>
            <person name="Alfaro M."/>
            <person name="Ramirez L."/>
            <person name="Pisabarro A.G."/>
            <person name="Kuo A."/>
            <person name="Tritt A."/>
            <person name="Lipzen A."/>
            <person name="He G."/>
            <person name="Yan M."/>
            <person name="Ng V."/>
            <person name="Cullen D."/>
            <person name="Martin F."/>
            <person name="Rosso M.-N."/>
            <person name="Henrissat B."/>
            <person name="Hibbett D."/>
            <person name="Martinez A.T."/>
            <person name="Grigoriev I.V."/>
        </authorList>
    </citation>
    <scope>NUCLEOTIDE SEQUENCE</scope>
    <source>
        <strain evidence="1">AH 44721</strain>
    </source>
</reference>
<protein>
    <submittedName>
        <fullName evidence="1">Uncharacterized protein</fullName>
    </submittedName>
</protein>
<sequence>MSPYVCNFDSTAMEQSFTYDSTQFTVTIPSMTCCLIKQEVAGQKIIIGRMEYPRLLNIPDFNTTLDLFKATIRMPGNPALELDPLARHYPQDSTHEDVFLLNRHACSRRLGFTFNQRLAYATRYEIVRQSSMPVYDMRSIGFLDFRHDESGFNLCFEDEKAVTRHDVIALYLAAVALFVSCKCMI</sequence>
<dbReference type="AlphaFoldDB" id="A0A9P5TLQ8"/>
<gene>
    <name evidence="1" type="ORF">CPB84DRAFT_1748764</name>
</gene>
<dbReference type="Proteomes" id="UP000724874">
    <property type="component" value="Unassembled WGS sequence"/>
</dbReference>
<evidence type="ECO:0000313" key="2">
    <source>
        <dbReference type="Proteomes" id="UP000724874"/>
    </source>
</evidence>
<comment type="caution">
    <text evidence="1">The sequence shown here is derived from an EMBL/GenBank/DDBJ whole genome shotgun (WGS) entry which is preliminary data.</text>
</comment>